<proteinExistence type="predicted"/>
<accession>A0A521G0P0</accession>
<dbReference type="Proteomes" id="UP000316238">
    <property type="component" value="Unassembled WGS sequence"/>
</dbReference>
<comment type="caution">
    <text evidence="2">The sequence shown here is derived from an EMBL/GenBank/DDBJ whole genome shotgun (WGS) entry which is preliminary data.</text>
</comment>
<evidence type="ECO:0000313" key="2">
    <source>
        <dbReference type="EMBL" id="TAA74586.1"/>
    </source>
</evidence>
<evidence type="ECO:0000313" key="3">
    <source>
        <dbReference type="Proteomes" id="UP000316238"/>
    </source>
</evidence>
<dbReference type="AlphaFoldDB" id="A0A521G0P0"/>
<reference evidence="2" key="1">
    <citation type="submission" date="2017-07" db="EMBL/GenBank/DDBJ databases">
        <title>The cable genome - Insights into the physiology and evolution of filamentous bacteria capable of sulfide oxidation via long distance electron transfer.</title>
        <authorList>
            <person name="Thorup C."/>
            <person name="Bjerg J.T."/>
            <person name="Schreiber L."/>
            <person name="Nielsen L.P."/>
            <person name="Kjeldsen K.U."/>
            <person name="Boesen T."/>
            <person name="Boggild A."/>
            <person name="Meysman F."/>
            <person name="Geelhoed J."/>
            <person name="Schramm A."/>
        </authorList>
    </citation>
    <scope>NUCLEOTIDE SEQUENCE [LARGE SCALE GENOMIC DNA]</scope>
    <source>
        <strain evidence="2">GS</strain>
    </source>
</reference>
<feature type="domain" description="HEPN AbiJ-N-terminal" evidence="1">
    <location>
        <begin position="7"/>
        <end position="147"/>
    </location>
</feature>
<gene>
    <name evidence="2" type="ORF">CDV28_12223</name>
</gene>
<sequence>MNKKIVDNFSKRYRYKNAEEVEITIREDAPQEFRAFLIELLYEFGFTPSRLRKIFCLVLRQVPDEGNWSEYPNIDGEIRGLLRDCEWFKVYDILEKILQDDRSHFNRDKFTTEVNNFFIEEGYGWKINQSLIEMRGDRSFELIVKSASDKLADDQYSTASKELYQALKDLSRRPSSDITGAIQHSMASLECVAREITGDRKATLGEIMSKHKGLIPAPLDEAVTKAWGFASEYGRHIREGREPAFQDAELIVGICSSIGSYLLGLKKAK</sequence>
<evidence type="ECO:0000259" key="1">
    <source>
        <dbReference type="Pfam" id="PF18863"/>
    </source>
</evidence>
<dbReference type="InterPro" id="IPR049503">
    <property type="entry name" value="AbiJ_NTD4"/>
</dbReference>
<dbReference type="EMBL" id="NQJD01000022">
    <property type="protein sequence ID" value="TAA74586.1"/>
    <property type="molecule type" value="Genomic_DNA"/>
</dbReference>
<protein>
    <recommendedName>
        <fullName evidence="1">HEPN AbiJ-N-terminal domain-containing protein</fullName>
    </recommendedName>
</protein>
<keyword evidence="3" id="KW-1185">Reference proteome</keyword>
<organism evidence="2 3">
    <name type="scientific">Candidatus Electronema aureum</name>
    <dbReference type="NCBI Taxonomy" id="2005002"/>
    <lineage>
        <taxon>Bacteria</taxon>
        <taxon>Pseudomonadati</taxon>
        <taxon>Thermodesulfobacteriota</taxon>
        <taxon>Desulfobulbia</taxon>
        <taxon>Desulfobulbales</taxon>
        <taxon>Desulfobulbaceae</taxon>
        <taxon>Candidatus Electronema</taxon>
    </lineage>
</organism>
<dbReference type="Pfam" id="PF18863">
    <property type="entry name" value="AbiJ_NTD4"/>
    <property type="match status" value="1"/>
</dbReference>
<name>A0A521G0P0_9BACT</name>